<dbReference type="GO" id="GO:0016413">
    <property type="term" value="F:O-acetyltransferase activity"/>
    <property type="evidence" value="ECO:0007669"/>
    <property type="project" value="TreeGrafter"/>
</dbReference>
<keyword evidence="9" id="KW-0012">Acyltransferase</keyword>
<feature type="transmembrane region" description="Helical" evidence="7">
    <location>
        <begin position="180"/>
        <end position="197"/>
    </location>
</feature>
<comment type="caution">
    <text evidence="9">The sequence shown here is derived from an EMBL/GenBank/DDBJ whole genome shotgun (WGS) entry which is preliminary data.</text>
</comment>
<dbReference type="RefSeq" id="WP_161020620.1">
    <property type="nucleotide sequence ID" value="NZ_WWCP01000026.1"/>
</dbReference>
<protein>
    <submittedName>
        <fullName evidence="9">Acyltransferase family protein</fullName>
    </submittedName>
</protein>
<name>A0A6L8MMP7_9BURK</name>
<evidence type="ECO:0000256" key="3">
    <source>
        <dbReference type="ARBA" id="ARBA00022475"/>
    </source>
</evidence>
<dbReference type="PANTHER" id="PTHR40074:SF2">
    <property type="entry name" value="O-ACETYLTRANSFERASE WECH"/>
    <property type="match status" value="1"/>
</dbReference>
<evidence type="ECO:0000256" key="7">
    <source>
        <dbReference type="SAM" id="Phobius"/>
    </source>
</evidence>
<gene>
    <name evidence="9" type="ORF">GTP44_18760</name>
</gene>
<keyword evidence="3" id="KW-1003">Cell membrane</keyword>
<dbReference type="Pfam" id="PF01757">
    <property type="entry name" value="Acyl_transf_3"/>
    <property type="match status" value="1"/>
</dbReference>
<accession>A0A6L8MMP7</accession>
<evidence type="ECO:0000313" key="10">
    <source>
        <dbReference type="Proteomes" id="UP000474565"/>
    </source>
</evidence>
<dbReference type="EMBL" id="WWCP01000026">
    <property type="protein sequence ID" value="MYM83984.1"/>
    <property type="molecule type" value="Genomic_DNA"/>
</dbReference>
<feature type="transmembrane region" description="Helical" evidence="7">
    <location>
        <begin position="98"/>
        <end position="117"/>
    </location>
</feature>
<feature type="transmembrane region" description="Helical" evidence="7">
    <location>
        <begin position="14"/>
        <end position="32"/>
    </location>
</feature>
<reference evidence="9 10" key="1">
    <citation type="submission" date="2019-12" db="EMBL/GenBank/DDBJ databases">
        <title>Novel species isolated from a subtropical stream in China.</title>
        <authorList>
            <person name="Lu H."/>
        </authorList>
    </citation>
    <scope>NUCLEOTIDE SEQUENCE [LARGE SCALE GENOMIC DNA]</scope>
    <source>
        <strain evidence="9 10">FT50W</strain>
    </source>
</reference>
<feature type="transmembrane region" description="Helical" evidence="7">
    <location>
        <begin position="320"/>
        <end position="341"/>
    </location>
</feature>
<dbReference type="InterPro" id="IPR002656">
    <property type="entry name" value="Acyl_transf_3_dom"/>
</dbReference>
<dbReference type="GO" id="GO:0005886">
    <property type="term" value="C:plasma membrane"/>
    <property type="evidence" value="ECO:0007669"/>
    <property type="project" value="UniProtKB-SubCell"/>
</dbReference>
<feature type="transmembrane region" description="Helical" evidence="7">
    <location>
        <begin position="155"/>
        <end position="175"/>
    </location>
</feature>
<evidence type="ECO:0000256" key="1">
    <source>
        <dbReference type="ARBA" id="ARBA00004651"/>
    </source>
</evidence>
<keyword evidence="5 7" id="KW-1133">Transmembrane helix</keyword>
<evidence type="ECO:0000256" key="2">
    <source>
        <dbReference type="ARBA" id="ARBA00007400"/>
    </source>
</evidence>
<evidence type="ECO:0000259" key="8">
    <source>
        <dbReference type="Pfam" id="PF01757"/>
    </source>
</evidence>
<keyword evidence="9" id="KW-0808">Transferase</keyword>
<dbReference type="GO" id="GO:0009246">
    <property type="term" value="P:enterobacterial common antigen biosynthetic process"/>
    <property type="evidence" value="ECO:0007669"/>
    <property type="project" value="TreeGrafter"/>
</dbReference>
<sequence>MSGLNQTREEWPDLLRLPLMLGVVMIHTYYPVNAFGSGFVSLQGRDGIADAIMFFISQVIGRLSVPVFFYFSGYFYYRQIGTRGVGKWLAGLRSRASTLLVPFLIWNLLTLCAFYVIQQMGASAGTASSTATIDLADPIGALHIMLNNNGAPIAYQFWFIRDLMLCMVLAIVTLWLTPKLFGALAFVVGVLWFLKLWPITLPTSPAVFFFLLGGAAYKLDGSLLVNKFPRWIVYGYAICAVAEVRYQGSDFIDYLHAVGILLGVASAYWLAAGIGRFERVKDFFIRYSGAAFFLFACHEPVLTIFKKLFFKAAAGSDSTLVILFAYGAPPVIVITLALLIWSMLRKTMPGVLGVLTGGR</sequence>
<feature type="domain" description="Acyltransferase 3" evidence="8">
    <location>
        <begin position="10"/>
        <end position="335"/>
    </location>
</feature>
<comment type="subcellular location">
    <subcellularLocation>
        <location evidence="1">Cell membrane</location>
        <topology evidence="1">Multi-pass membrane protein</topology>
    </subcellularLocation>
</comment>
<dbReference type="PANTHER" id="PTHR40074">
    <property type="entry name" value="O-ACETYLTRANSFERASE WECH"/>
    <property type="match status" value="1"/>
</dbReference>
<feature type="transmembrane region" description="Helical" evidence="7">
    <location>
        <begin position="284"/>
        <end position="305"/>
    </location>
</feature>
<organism evidence="9 10">
    <name type="scientific">Duganella lactea</name>
    <dbReference type="NCBI Taxonomy" id="2692173"/>
    <lineage>
        <taxon>Bacteria</taxon>
        <taxon>Pseudomonadati</taxon>
        <taxon>Pseudomonadota</taxon>
        <taxon>Betaproteobacteria</taxon>
        <taxon>Burkholderiales</taxon>
        <taxon>Oxalobacteraceae</taxon>
        <taxon>Telluria group</taxon>
        <taxon>Duganella</taxon>
    </lineage>
</organism>
<dbReference type="AlphaFoldDB" id="A0A6L8MMP7"/>
<evidence type="ECO:0000256" key="4">
    <source>
        <dbReference type="ARBA" id="ARBA00022692"/>
    </source>
</evidence>
<keyword evidence="6 7" id="KW-0472">Membrane</keyword>
<feature type="transmembrane region" description="Helical" evidence="7">
    <location>
        <begin position="52"/>
        <end position="77"/>
    </location>
</feature>
<evidence type="ECO:0000313" key="9">
    <source>
        <dbReference type="EMBL" id="MYM83984.1"/>
    </source>
</evidence>
<feature type="transmembrane region" description="Helical" evidence="7">
    <location>
        <begin position="254"/>
        <end position="272"/>
    </location>
</feature>
<keyword evidence="4 7" id="KW-0812">Transmembrane</keyword>
<proteinExistence type="inferred from homology"/>
<dbReference type="Proteomes" id="UP000474565">
    <property type="component" value="Unassembled WGS sequence"/>
</dbReference>
<comment type="similarity">
    <text evidence="2">Belongs to the acyltransferase 3 family.</text>
</comment>
<evidence type="ECO:0000256" key="5">
    <source>
        <dbReference type="ARBA" id="ARBA00022989"/>
    </source>
</evidence>
<evidence type="ECO:0000256" key="6">
    <source>
        <dbReference type="ARBA" id="ARBA00023136"/>
    </source>
</evidence>